<evidence type="ECO:0000256" key="6">
    <source>
        <dbReference type="SAM" id="Phobius"/>
    </source>
</evidence>
<proteinExistence type="predicted"/>
<dbReference type="GO" id="GO:0005886">
    <property type="term" value="C:plasma membrane"/>
    <property type="evidence" value="ECO:0007669"/>
    <property type="project" value="UniProtKB-SubCell"/>
</dbReference>
<dbReference type="Proteomes" id="UP000023703">
    <property type="component" value="Chromosome"/>
</dbReference>
<keyword evidence="2" id="KW-1003">Cell membrane</keyword>
<keyword evidence="4 6" id="KW-1133">Transmembrane helix</keyword>
<organism evidence="7 8">
    <name type="scientific">Corynebacterium glyciniphilum AJ 3170</name>
    <dbReference type="NCBI Taxonomy" id="1404245"/>
    <lineage>
        <taxon>Bacteria</taxon>
        <taxon>Bacillati</taxon>
        <taxon>Actinomycetota</taxon>
        <taxon>Actinomycetes</taxon>
        <taxon>Mycobacteriales</taxon>
        <taxon>Corynebacteriaceae</taxon>
        <taxon>Corynebacterium</taxon>
    </lineage>
</organism>
<evidence type="ECO:0000256" key="1">
    <source>
        <dbReference type="ARBA" id="ARBA00004651"/>
    </source>
</evidence>
<evidence type="ECO:0000313" key="8">
    <source>
        <dbReference type="Proteomes" id="UP000023703"/>
    </source>
</evidence>
<protein>
    <submittedName>
        <fullName evidence="7">Lysine exporter protein</fullName>
    </submittedName>
</protein>
<feature type="transmembrane region" description="Helical" evidence="6">
    <location>
        <begin position="202"/>
        <end position="223"/>
    </location>
</feature>
<dbReference type="InterPro" id="IPR001123">
    <property type="entry name" value="LeuE-type"/>
</dbReference>
<evidence type="ECO:0000256" key="3">
    <source>
        <dbReference type="ARBA" id="ARBA00022692"/>
    </source>
</evidence>
<evidence type="ECO:0000256" key="4">
    <source>
        <dbReference type="ARBA" id="ARBA00022989"/>
    </source>
</evidence>
<reference evidence="7 8" key="1">
    <citation type="journal article" date="2015" name="Int. J. Syst. Evol. Microbiol.">
        <title>Revisiting Corynebacterium glyciniphilum (ex Kubota et al., 1972) sp. nov., nom. rev., isolated from putrefied banana.</title>
        <authorList>
            <person name="Al-Dilaimi A."/>
            <person name="Bednarz H."/>
            <person name="Lomker A."/>
            <person name="Niehaus K."/>
            <person name="Kalinowski J."/>
            <person name="Ruckert C."/>
        </authorList>
    </citation>
    <scope>NUCLEOTIDE SEQUENCE [LARGE SCALE GENOMIC DNA]</scope>
    <source>
        <strain evidence="7">AJ 3170</strain>
    </source>
</reference>
<dbReference type="HOGENOM" id="CLU_087840_0_0_11"/>
<accession>X5DL61</accession>
<dbReference type="PANTHER" id="PTHR30086">
    <property type="entry name" value="ARGININE EXPORTER PROTEIN ARGO"/>
    <property type="match status" value="1"/>
</dbReference>
<evidence type="ECO:0000256" key="5">
    <source>
        <dbReference type="ARBA" id="ARBA00023136"/>
    </source>
</evidence>
<dbReference type="Pfam" id="PF01810">
    <property type="entry name" value="LysE"/>
    <property type="match status" value="1"/>
</dbReference>
<evidence type="ECO:0000256" key="2">
    <source>
        <dbReference type="ARBA" id="ARBA00022475"/>
    </source>
</evidence>
<sequence length="257" mass="27561">MLNENFLPVLHIGLAGLVFQLSVIAAVGPQNVVLLKQGVKRWGVGLVVSVFILGDLILLPLGTAGVSVVTDKLPVLLEILRWGGVAYLLWFAVTCLRDVRHPTGIDSTPRDYTPESGSPAPAVSTDLPAPTADYPHGGVGQVATITRTIPRRTDAPLRPRRRQAFAALPTALAVTFLNPAAYVDGIVVFGTMANQYDDTGKWMFTTGAVLGSTLFFLVVGYGARLLSRPLSRPRVWRWINLGIGLLMIGMAARLALG</sequence>
<dbReference type="STRING" id="1404245.CGLY_06915"/>
<feature type="transmembrane region" description="Helical" evidence="6">
    <location>
        <begin position="6"/>
        <end position="27"/>
    </location>
</feature>
<comment type="subcellular location">
    <subcellularLocation>
        <location evidence="1">Cell membrane</location>
        <topology evidence="1">Multi-pass membrane protein</topology>
    </subcellularLocation>
</comment>
<keyword evidence="5 6" id="KW-0472">Membrane</keyword>
<name>X5DL61_9CORY</name>
<dbReference type="AlphaFoldDB" id="X5DL61"/>
<keyword evidence="8" id="KW-1185">Reference proteome</keyword>
<evidence type="ECO:0000313" key="7">
    <source>
        <dbReference type="EMBL" id="AHW63828.1"/>
    </source>
</evidence>
<dbReference type="GO" id="GO:0015171">
    <property type="term" value="F:amino acid transmembrane transporter activity"/>
    <property type="evidence" value="ECO:0007669"/>
    <property type="project" value="TreeGrafter"/>
</dbReference>
<feature type="transmembrane region" description="Helical" evidence="6">
    <location>
        <begin position="39"/>
        <end position="59"/>
    </location>
</feature>
<dbReference type="PANTHER" id="PTHR30086:SF20">
    <property type="entry name" value="ARGININE EXPORTER PROTEIN ARGO-RELATED"/>
    <property type="match status" value="1"/>
</dbReference>
<dbReference type="EMBL" id="CP006842">
    <property type="protein sequence ID" value="AHW63828.1"/>
    <property type="molecule type" value="Genomic_DNA"/>
</dbReference>
<feature type="transmembrane region" description="Helical" evidence="6">
    <location>
        <begin position="164"/>
        <end position="182"/>
    </location>
</feature>
<dbReference type="eggNOG" id="COG1279">
    <property type="taxonomic scope" value="Bacteria"/>
</dbReference>
<keyword evidence="3 6" id="KW-0812">Transmembrane</keyword>
<feature type="transmembrane region" description="Helical" evidence="6">
    <location>
        <begin position="235"/>
        <end position="256"/>
    </location>
</feature>
<feature type="transmembrane region" description="Helical" evidence="6">
    <location>
        <begin position="79"/>
        <end position="96"/>
    </location>
</feature>
<dbReference type="RefSeq" id="WP_227590416.1">
    <property type="nucleotide sequence ID" value="NZ_CP006842.1"/>
</dbReference>
<gene>
    <name evidence="7" type="primary">lysE</name>
    <name evidence="7" type="ORF">CGLY_06915</name>
</gene>
<dbReference type="KEGG" id="cgy:CGLY_06915"/>